<dbReference type="AlphaFoldDB" id="A0A1I7U1P2"/>
<proteinExistence type="predicted"/>
<protein>
    <submittedName>
        <fullName evidence="2">Biogenesis of lysosome-related organelles complex 1 subunit 5</fullName>
    </submittedName>
</protein>
<sequence length="189" mass="21962">MSHTKDDILPSQIVADLFKESDSYVKYRTGGDDQIAEIRPAFEPAIAIETEINGQMKTSLQVIHAFFFNEFEIQRNEFASLGPELENLQKNRPTEPEMIQHMDKVMNRFTELQRSLKSMIRPGLNSIQAQHLRAIRDCTDLYQKQNEHWSRSFASFAKLDPKVTVKIRNKDAKKDTEKAERLAEDDKDF</sequence>
<dbReference type="eggNOG" id="ENOG502THUU">
    <property type="taxonomic scope" value="Eukaryota"/>
</dbReference>
<name>A0A1I7U1P2_9PELO</name>
<dbReference type="STRING" id="1561998.A0A1I7U1P2"/>
<evidence type="ECO:0000313" key="1">
    <source>
        <dbReference type="Proteomes" id="UP000095282"/>
    </source>
</evidence>
<reference evidence="2" key="1">
    <citation type="submission" date="2016-11" db="UniProtKB">
        <authorList>
            <consortium name="WormBaseParasite"/>
        </authorList>
    </citation>
    <scope>IDENTIFICATION</scope>
</reference>
<keyword evidence="1" id="KW-1185">Reference proteome</keyword>
<organism evidence="1 2">
    <name type="scientific">Caenorhabditis tropicalis</name>
    <dbReference type="NCBI Taxonomy" id="1561998"/>
    <lineage>
        <taxon>Eukaryota</taxon>
        <taxon>Metazoa</taxon>
        <taxon>Ecdysozoa</taxon>
        <taxon>Nematoda</taxon>
        <taxon>Chromadorea</taxon>
        <taxon>Rhabditida</taxon>
        <taxon>Rhabditina</taxon>
        <taxon>Rhabditomorpha</taxon>
        <taxon>Rhabditoidea</taxon>
        <taxon>Rhabditidae</taxon>
        <taxon>Peloderinae</taxon>
        <taxon>Caenorhabditis</taxon>
    </lineage>
</organism>
<evidence type="ECO:0000313" key="2">
    <source>
        <dbReference type="WBParaSite" id="Csp11.Scaffold629.g13955.t2"/>
    </source>
</evidence>
<dbReference type="WBParaSite" id="Csp11.Scaffold629.g13955.t2">
    <property type="protein sequence ID" value="Csp11.Scaffold629.g13955.t2"/>
    <property type="gene ID" value="Csp11.Scaffold629.g13955"/>
</dbReference>
<dbReference type="Proteomes" id="UP000095282">
    <property type="component" value="Unplaced"/>
</dbReference>
<accession>A0A1I7U1P2</accession>